<protein>
    <submittedName>
        <fullName evidence="7 8">Uncharacterized protein LOC111016289 isoform X1</fullName>
    </submittedName>
</protein>
<keyword evidence="1" id="KW-0479">Metal-binding</keyword>
<evidence type="ECO:0000256" key="4">
    <source>
        <dbReference type="SAM" id="MobiDB-lite"/>
    </source>
</evidence>
<dbReference type="RefSeq" id="XP_022147308.1">
    <property type="nucleotide sequence ID" value="XM_022291616.1"/>
</dbReference>
<dbReference type="Gene3D" id="3.30.40.100">
    <property type="match status" value="1"/>
</dbReference>
<evidence type="ECO:0000256" key="1">
    <source>
        <dbReference type="ARBA" id="ARBA00022723"/>
    </source>
</evidence>
<reference evidence="7 8" key="1">
    <citation type="submission" date="2025-04" db="UniProtKB">
        <authorList>
            <consortium name="RefSeq"/>
        </authorList>
    </citation>
    <scope>IDENTIFICATION</scope>
    <source>
        <strain evidence="7 8">OHB3-1</strain>
    </source>
</reference>
<dbReference type="GO" id="GO:0008270">
    <property type="term" value="F:zinc ion binding"/>
    <property type="evidence" value="ECO:0007669"/>
    <property type="project" value="UniProtKB-KW"/>
</dbReference>
<feature type="compositionally biased region" description="Low complexity" evidence="4">
    <location>
        <begin position="226"/>
        <end position="246"/>
    </location>
</feature>
<gene>
    <name evidence="7 8" type="primary">LOC111016289</name>
</gene>
<dbReference type="OrthoDB" id="757982at2759"/>
<feature type="compositionally biased region" description="Basic residues" evidence="4">
    <location>
        <begin position="1137"/>
        <end position="1149"/>
    </location>
</feature>
<feature type="compositionally biased region" description="Polar residues" evidence="4">
    <location>
        <begin position="1423"/>
        <end position="1434"/>
    </location>
</feature>
<feature type="compositionally biased region" description="Basic and acidic residues" evidence="4">
    <location>
        <begin position="911"/>
        <end position="938"/>
    </location>
</feature>
<evidence type="ECO:0000313" key="8">
    <source>
        <dbReference type="RefSeq" id="XP_022147317.1"/>
    </source>
</evidence>
<feature type="region of interest" description="Disordered" evidence="4">
    <location>
        <begin position="1599"/>
        <end position="1618"/>
    </location>
</feature>
<accession>A0A6J1D222</accession>
<evidence type="ECO:0000313" key="7">
    <source>
        <dbReference type="RefSeq" id="XP_022147308.1"/>
    </source>
</evidence>
<feature type="region of interest" description="Disordered" evidence="4">
    <location>
        <begin position="337"/>
        <end position="360"/>
    </location>
</feature>
<feature type="compositionally biased region" description="Low complexity" evidence="4">
    <location>
        <begin position="541"/>
        <end position="550"/>
    </location>
</feature>
<dbReference type="InterPro" id="IPR011124">
    <property type="entry name" value="Znf_CW"/>
</dbReference>
<name>A0A6J1D222_MOMCH</name>
<feature type="region of interest" description="Disordered" evidence="4">
    <location>
        <begin position="506"/>
        <end position="572"/>
    </location>
</feature>
<dbReference type="PANTHER" id="PTHR46524:SF7">
    <property type="entry name" value="CW-TYPE ZINC FINGER"/>
    <property type="match status" value="1"/>
</dbReference>
<feature type="region of interest" description="Disordered" evidence="4">
    <location>
        <begin position="900"/>
        <end position="1044"/>
    </location>
</feature>
<dbReference type="Proteomes" id="UP000504603">
    <property type="component" value="Unplaced"/>
</dbReference>
<evidence type="ECO:0000259" key="5">
    <source>
        <dbReference type="PROSITE" id="PS51050"/>
    </source>
</evidence>
<dbReference type="PROSITE" id="PS51050">
    <property type="entry name" value="ZF_CW"/>
    <property type="match status" value="1"/>
</dbReference>
<sequence length="1696" mass="184448">MGLDFVGGGDGGLVLRDARKEIGLGGARREMEDTELEEGEACSYQNNEDFDSNIDPDVALSYIDVKLQHVLGHFQKDFEGGVSAENLGAKFGGYGSFLPSYQRSPVWSHTRTPPKGHNCSTSRSPNNFQQEAGHNNSVVSSTTPQSVRPGPPSTSSTSLPIIKGPNLNESSKQEVCMPFQHVEELASAYGCVKNKSTTSSDQKSLKVRIKVGSDSLSTRKNDAIYSGLGLDVSPSSSLDDSPSESEGISRELQDGPFESPTSILQMMTSFPVHGGLLLSPLPDDLIHLTQMGKPARDNKSIRVQQYNQDRQLAGGSSLKGSQMSVEKKMSKDVNGFLSESKNTNRKDFMNGPNTSKKNSEVDTVACEELVSNALKLPILGNSYTIAGETTKSMNRPSETFMEADKVVARGRHSFDQLEEGLVEPPFTIEDEKQTNGSSGKVRELKKANIFDDISASAKKSGESKREKTIDLVEACSKGKNTSNGDQIDPLKRNASHKNALHVHNNMKYTSGKDPSIEGKKKSKFGPADCMPNGEVSKRSMKSGSSGSKTKSINKADNISTRPEIEDHKPPKDFRKSKDRYLEFFGELEDDDNLLDTSEVPFEGQLNHSDVFEKPTPAVPSSKERLAVEKTSKSLAPKAFPVVMNLASGTVSAAPAAGDNVSAQEDWVCCDRCQTWRLLPLGTNPADLPEKWLCSMLDWLPGMNQCGFSEEETTNALRARYLVPAVPEGNICSNLSGVVPGVANARQSEQNYRHYDFHAVPGGGKKKHGGKERPITTLKGDAPQLSNSKKNEGTMKSRSLDDVNQLPIGDEANFRHLNKAGDMPVEKHRHKHKEKQESVDILSDGGATKILKTKHRKDKEQDYPRPSKKVRTDGLDLIDEDQISVHSGSVVRVGPNLNIGFPSASGGNNKYKNIDHSSKDSKYNMDVTHRVPNDKKENKLLGALDDDSLGGGNGSTKSNSKKKKVKASPDIQINTGSLNGYGHLPQKRGPVTELSDNDHRNEKKAKPSKPPGKESSARKDKKGSHSKNWPLGQDVGSSLSHRSLDGADSLKRDLGVIQPSLVATSSSSKISGSHKTKSSLQEMKGSPVESVSSLPMRIPNRDKHLRSSRDGKDFLDAGRTRCSDGEDDGGSDRSGTGSKKKSVLAHHRPSKSPLIDTLNKEASNMSGKKAKAKEKSASDAPNCDLPNGSLGNSGTDHQHPCKPWGLEQVQNEDRPTEMRYRGNETYPVKCGKDLSSQLKDRSGGYCPEMGMDKDKVPYSHNDLRGRSPPHSDLKVKNGKHRVQENHRIKSGDGRKDGSGKLSIERGKRDSESNFVRHEGPESMVDSTSKEIMVLSARKNQQQDCNGTASKRSLFQKNDQLEKVSGKSTPVPLPTSGEFRNQMPHYPPSAGGGKGNATDILQLDASESNDASKGKKHIKNRQKETQTNGSRHSTPNGRVPNDAPSPARRDSSNQAATKAMKEAKDLKHLADRFKNSGSNLESIGFYFQAALKFLYGASLLEPSNNEAAKHSEIIQSMQIYSSTAKLCEFCAHEYEKIKDMAAAALAYKCMEVAYMKVIYSSHNNAIRDRHELQSALQMAPSGESPSSASDVDNLNNATTADKVAPSKGVGSSQATGSHVIAPKHRPNFSRLLNYAQDVNSAMEASRKSRIAFAAANASLGGTTNREGISCIKTALDFNFHDVEGLLGLVRIAMEAISR</sequence>
<feature type="region of interest" description="Disordered" evidence="4">
    <location>
        <begin position="849"/>
        <end position="870"/>
    </location>
</feature>
<feature type="compositionally biased region" description="Polar residues" evidence="4">
    <location>
        <begin position="1336"/>
        <end position="1356"/>
    </location>
</feature>
<dbReference type="Pfam" id="PF07496">
    <property type="entry name" value="zf-CW"/>
    <property type="match status" value="1"/>
</dbReference>
<evidence type="ECO:0000256" key="2">
    <source>
        <dbReference type="ARBA" id="ARBA00022771"/>
    </source>
</evidence>
<evidence type="ECO:0000256" key="3">
    <source>
        <dbReference type="ARBA" id="ARBA00022833"/>
    </source>
</evidence>
<feature type="domain" description="CW-type" evidence="5">
    <location>
        <begin position="660"/>
        <end position="713"/>
    </location>
</feature>
<dbReference type="KEGG" id="mcha:111016289"/>
<evidence type="ECO:0000313" key="6">
    <source>
        <dbReference type="Proteomes" id="UP000504603"/>
    </source>
</evidence>
<feature type="region of interest" description="Disordered" evidence="4">
    <location>
        <begin position="105"/>
        <end position="166"/>
    </location>
</feature>
<proteinExistence type="predicted"/>
<dbReference type="RefSeq" id="XP_022147317.1">
    <property type="nucleotide sequence ID" value="XM_022291625.1"/>
</dbReference>
<feature type="compositionally biased region" description="Basic and acidic residues" evidence="4">
    <location>
        <begin position="788"/>
        <end position="798"/>
    </location>
</feature>
<organism evidence="6 8">
    <name type="scientific">Momordica charantia</name>
    <name type="common">Bitter gourd</name>
    <name type="synonym">Balsam pear</name>
    <dbReference type="NCBI Taxonomy" id="3673"/>
    <lineage>
        <taxon>Eukaryota</taxon>
        <taxon>Viridiplantae</taxon>
        <taxon>Streptophyta</taxon>
        <taxon>Embryophyta</taxon>
        <taxon>Tracheophyta</taxon>
        <taxon>Spermatophyta</taxon>
        <taxon>Magnoliopsida</taxon>
        <taxon>eudicotyledons</taxon>
        <taxon>Gunneridae</taxon>
        <taxon>Pentapetalae</taxon>
        <taxon>rosids</taxon>
        <taxon>fabids</taxon>
        <taxon>Cucurbitales</taxon>
        <taxon>Cucurbitaceae</taxon>
        <taxon>Momordiceae</taxon>
        <taxon>Momordica</taxon>
    </lineage>
</organism>
<keyword evidence="3" id="KW-0862">Zinc</keyword>
<feature type="region of interest" description="Disordered" evidence="4">
    <location>
        <begin position="226"/>
        <end position="259"/>
    </location>
</feature>
<feature type="compositionally biased region" description="Basic and acidic residues" evidence="4">
    <location>
        <begin position="857"/>
        <end position="870"/>
    </location>
</feature>
<feature type="region of interest" description="Disordered" evidence="4">
    <location>
        <begin position="1060"/>
        <end position="1460"/>
    </location>
</feature>
<dbReference type="GeneID" id="111016289"/>
<feature type="compositionally biased region" description="Polar residues" evidence="4">
    <location>
        <begin position="118"/>
        <end position="146"/>
    </location>
</feature>
<feature type="region of interest" description="Disordered" evidence="4">
    <location>
        <begin position="1573"/>
        <end position="1592"/>
    </location>
</feature>
<dbReference type="InterPro" id="IPR055300">
    <property type="entry name" value="CWZF3/5/7"/>
</dbReference>
<feature type="compositionally biased region" description="Basic and acidic residues" evidence="4">
    <location>
        <begin position="1210"/>
        <end position="1221"/>
    </location>
</feature>
<feature type="compositionally biased region" description="Polar residues" evidence="4">
    <location>
        <begin position="1581"/>
        <end position="1592"/>
    </location>
</feature>
<feature type="compositionally biased region" description="Basic and acidic residues" evidence="4">
    <location>
        <begin position="562"/>
        <end position="572"/>
    </location>
</feature>
<keyword evidence="2" id="KW-0863">Zinc-finger</keyword>
<feature type="compositionally biased region" description="Basic and acidic residues" evidence="4">
    <location>
        <begin position="1098"/>
        <end position="1123"/>
    </location>
</feature>
<dbReference type="InterPro" id="IPR056406">
    <property type="entry name" value="THD_CWZF3/5/7"/>
</dbReference>
<feature type="compositionally biased region" description="Basic and acidic residues" evidence="4">
    <location>
        <begin position="995"/>
        <end position="1017"/>
    </location>
</feature>
<feature type="compositionally biased region" description="Basic and acidic residues" evidence="4">
    <location>
        <begin position="1249"/>
        <end position="1319"/>
    </location>
</feature>
<dbReference type="Pfam" id="PF24756">
    <property type="entry name" value="THD_CWZF3-5-7"/>
    <property type="match status" value="1"/>
</dbReference>
<dbReference type="PANTHER" id="PTHR46524">
    <property type="entry name" value="CW-TYPE ZINC FINGER"/>
    <property type="match status" value="1"/>
</dbReference>
<keyword evidence="6" id="KW-1185">Reference proteome</keyword>
<feature type="region of interest" description="Disordered" evidence="4">
    <location>
        <begin position="756"/>
        <end position="798"/>
    </location>
</feature>